<evidence type="ECO:0000313" key="2">
    <source>
        <dbReference type="Proteomes" id="UP000831534"/>
    </source>
</evidence>
<accession>A0ABD8B6T6</accession>
<dbReference type="RefSeq" id="WP_156900880.1">
    <property type="nucleotide sequence ID" value="NZ_CP091521.1"/>
</dbReference>
<dbReference type="KEGG" id="ckh:LVJ77_12410"/>
<keyword evidence="2" id="KW-1185">Reference proteome</keyword>
<dbReference type="Proteomes" id="UP000831534">
    <property type="component" value="Chromosome"/>
</dbReference>
<protein>
    <submittedName>
        <fullName evidence="1">Uncharacterized protein</fullName>
    </submittedName>
</protein>
<evidence type="ECO:0000313" key="1">
    <source>
        <dbReference type="EMBL" id="XHH49720.1"/>
    </source>
</evidence>
<reference evidence="1 2" key="1">
    <citation type="journal article" date="2022" name="Res Sq">
        <title>Evolution of multicellular longitudinally dividing oral cavity symbionts (Neisseriaceae).</title>
        <authorList>
            <person name="Nyongesa S."/>
            <person name="Weber P."/>
            <person name="Bernet E."/>
            <person name="Pullido F."/>
            <person name="Nieckarz M."/>
            <person name="Delaby M."/>
            <person name="Nieves C."/>
            <person name="Viehboeck T."/>
            <person name="Krause N."/>
            <person name="Rivera-Millot A."/>
            <person name="Nakamura A."/>
            <person name="Vischer N."/>
            <person name="VanNieuwenhze M."/>
            <person name="Brun Y."/>
            <person name="Cava F."/>
            <person name="Bulgheresi S."/>
            <person name="Veyrier F."/>
        </authorList>
    </citation>
    <scope>NUCLEOTIDE SEQUENCE [LARGE SCALE GENOMIC DNA]</scope>
    <source>
        <strain evidence="1 2">17694</strain>
    </source>
</reference>
<gene>
    <name evidence="1" type="ORF">LVJ77_12410</name>
</gene>
<proteinExistence type="predicted"/>
<name>A0ABD8B6T6_9NEIS</name>
<organism evidence="1 2">
    <name type="scientific">Conchiformibius kuhniae</name>
    <dbReference type="NCBI Taxonomy" id="211502"/>
    <lineage>
        <taxon>Bacteria</taxon>
        <taxon>Pseudomonadati</taxon>
        <taxon>Pseudomonadota</taxon>
        <taxon>Betaproteobacteria</taxon>
        <taxon>Neisseriales</taxon>
        <taxon>Neisseriaceae</taxon>
        <taxon>Conchiformibius</taxon>
    </lineage>
</organism>
<dbReference type="AlphaFoldDB" id="A0ABD8B6T6"/>
<dbReference type="EMBL" id="CP091521">
    <property type="protein sequence ID" value="XHH49720.1"/>
    <property type="molecule type" value="Genomic_DNA"/>
</dbReference>
<sequence>MLYRLSYLAKPILKQKTVRLASIRNRRRQKGGKRQRADLNLWQDCVFLRTALQKKPSIYVKKRPFGRKIFTEASQCKKK</sequence>